<keyword evidence="7" id="KW-1208">Phospholipid metabolism</keyword>
<sequence>MIDILKSITQSNRSLAILIDPEKMDMDAISAFAKAITSTITALQNELNIDQLFFFVGGSTMENVPFNSWMKILRESTNLPIVIFPGSHNQLSEHAHGLLFTNLLSGRNPDYLIEQQFLAAQKLKNTNLEILPTGYLLIDGGKETAVQNISKTQPLHQSDVMSIVNHAFTAQLMGNLLVYLEAGSGAIYPVSITIVQEVSQQLKIPVIVGGGLRTIEQIEDTYRAGAKMVVIGTAIEQDIKWNG</sequence>
<evidence type="ECO:0000256" key="3">
    <source>
        <dbReference type="ARBA" id="ARBA00022723"/>
    </source>
</evidence>
<evidence type="ECO:0000256" key="7">
    <source>
        <dbReference type="ARBA" id="ARBA00023264"/>
    </source>
</evidence>
<dbReference type="InterPro" id="IPR008205">
    <property type="entry name" value="GGGP_HepGP_synthase"/>
</dbReference>
<dbReference type="SUPFAM" id="SSF51395">
    <property type="entry name" value="FMN-linked oxidoreductases"/>
    <property type="match status" value="1"/>
</dbReference>
<accession>A0A1Z8AVP2</accession>
<dbReference type="RefSeq" id="WP_303687023.1">
    <property type="nucleotide sequence ID" value="NZ_CAJXYO010000002.1"/>
</dbReference>
<reference evidence="9" key="1">
    <citation type="journal article" date="2017" name="Proc. Natl. Acad. Sci. U.S.A.">
        <title>Simulation of Deepwater Horizon oil plume reveals substrate specialization within a complex community of hydrocarbon-degraders.</title>
        <authorList>
            <person name="Hu P."/>
            <person name="Dubinsky E.A."/>
            <person name="Probst A.J."/>
            <person name="Wang J."/>
            <person name="Sieber C.M.K."/>
            <person name="Tom L.M."/>
            <person name="Gardinali P."/>
            <person name="Banfield J.F."/>
            <person name="Atlas R.M."/>
            <person name="Andersen G.L."/>
        </authorList>
    </citation>
    <scope>NUCLEOTIDE SEQUENCE [LARGE SCALE GENOMIC DNA]</scope>
</reference>
<dbReference type="AlphaFoldDB" id="A0A1Z8AVP2"/>
<evidence type="ECO:0000256" key="6">
    <source>
        <dbReference type="ARBA" id="ARBA00023209"/>
    </source>
</evidence>
<evidence type="ECO:0000256" key="2">
    <source>
        <dbReference type="ARBA" id="ARBA00022679"/>
    </source>
</evidence>
<evidence type="ECO:0000313" key="9">
    <source>
        <dbReference type="Proteomes" id="UP000196102"/>
    </source>
</evidence>
<keyword evidence="5" id="KW-0443">Lipid metabolism</keyword>
<evidence type="ECO:0000256" key="4">
    <source>
        <dbReference type="ARBA" id="ARBA00022842"/>
    </source>
</evidence>
<evidence type="ECO:0000256" key="5">
    <source>
        <dbReference type="ARBA" id="ARBA00023098"/>
    </source>
</evidence>
<dbReference type="Pfam" id="PF01884">
    <property type="entry name" value="PcrB"/>
    <property type="match status" value="1"/>
</dbReference>
<dbReference type="Gene3D" id="3.20.20.390">
    <property type="entry name" value="FMN-linked oxidoreductases"/>
    <property type="match status" value="1"/>
</dbReference>
<dbReference type="Proteomes" id="UP000196102">
    <property type="component" value="Unassembled WGS sequence"/>
</dbReference>
<evidence type="ECO:0000313" key="8">
    <source>
        <dbReference type="EMBL" id="OUS14268.1"/>
    </source>
</evidence>
<comment type="caution">
    <text evidence="8">The sequence shown here is derived from an EMBL/GenBank/DDBJ whole genome shotgun (WGS) entry which is preliminary data.</text>
</comment>
<dbReference type="NCBIfam" id="TIGR01768">
    <property type="entry name" value="GGGP-family"/>
    <property type="match status" value="1"/>
</dbReference>
<gene>
    <name evidence="8" type="ORF">A9Q93_08660</name>
</gene>
<dbReference type="EMBL" id="MAAX01000128">
    <property type="protein sequence ID" value="OUS14268.1"/>
    <property type="molecule type" value="Genomic_DNA"/>
</dbReference>
<dbReference type="GO" id="GO:0016765">
    <property type="term" value="F:transferase activity, transferring alkyl or aryl (other than methyl) groups"/>
    <property type="evidence" value="ECO:0007669"/>
    <property type="project" value="InterPro"/>
</dbReference>
<keyword evidence="4" id="KW-0460">Magnesium</keyword>
<proteinExistence type="predicted"/>
<protein>
    <submittedName>
        <fullName evidence="8">Geranylgeranylglyceryl/heptaprenylglyceryl phosphate synthase</fullName>
    </submittedName>
</protein>
<dbReference type="InterPro" id="IPR038597">
    <property type="entry name" value="GGGP/HepGP_synthase_sf"/>
</dbReference>
<organism evidence="8 9">
    <name type="scientific">Nonlabens dokdonensis</name>
    <dbReference type="NCBI Taxonomy" id="328515"/>
    <lineage>
        <taxon>Bacteria</taxon>
        <taxon>Pseudomonadati</taxon>
        <taxon>Bacteroidota</taxon>
        <taxon>Flavobacteriia</taxon>
        <taxon>Flavobacteriales</taxon>
        <taxon>Flavobacteriaceae</taxon>
        <taxon>Nonlabens</taxon>
    </lineage>
</organism>
<keyword evidence="2" id="KW-0808">Transferase</keyword>
<name>A0A1Z8AVP2_9FLAO</name>
<evidence type="ECO:0000256" key="1">
    <source>
        <dbReference type="ARBA" id="ARBA00022516"/>
    </source>
</evidence>
<dbReference type="GO" id="GO:0008654">
    <property type="term" value="P:phospholipid biosynthetic process"/>
    <property type="evidence" value="ECO:0007669"/>
    <property type="project" value="UniProtKB-KW"/>
</dbReference>
<keyword evidence="6" id="KW-0594">Phospholipid biosynthesis</keyword>
<keyword evidence="1" id="KW-0444">Lipid biosynthesis</keyword>
<keyword evidence="3" id="KW-0479">Metal-binding</keyword>
<dbReference type="GO" id="GO:0046872">
    <property type="term" value="F:metal ion binding"/>
    <property type="evidence" value="ECO:0007669"/>
    <property type="project" value="UniProtKB-KW"/>
</dbReference>